<dbReference type="RefSeq" id="WP_310547099.1">
    <property type="nucleotide sequence ID" value="NZ_JAVKGR010000001.1"/>
</dbReference>
<evidence type="ECO:0000256" key="1">
    <source>
        <dbReference type="SAM" id="MobiDB-lite"/>
    </source>
</evidence>
<protein>
    <submittedName>
        <fullName evidence="3">LpqB family beta-propeller domain-containing protein</fullName>
    </submittedName>
</protein>
<feature type="region of interest" description="Disordered" evidence="1">
    <location>
        <begin position="44"/>
        <end position="75"/>
    </location>
</feature>
<reference evidence="3 4" key="1">
    <citation type="submission" date="2023-09" db="EMBL/GenBank/DDBJ databases">
        <title>Description of three actinobacteria isolated from air of manufacturing shop in a pharmaceutical factory.</title>
        <authorList>
            <person name="Zhang D.-F."/>
        </authorList>
    </citation>
    <scope>NUCLEOTIDE SEQUENCE [LARGE SCALE GENOMIC DNA]</scope>
    <source>
        <strain evidence="3 4">LY-0111</strain>
    </source>
</reference>
<proteinExistence type="predicted"/>
<dbReference type="Pfam" id="PF10647">
    <property type="entry name" value="Gmad1"/>
    <property type="match status" value="1"/>
</dbReference>
<accession>A0ABU2DNN3</accession>
<evidence type="ECO:0000313" key="4">
    <source>
        <dbReference type="Proteomes" id="UP001251870"/>
    </source>
</evidence>
<evidence type="ECO:0000313" key="3">
    <source>
        <dbReference type="EMBL" id="MDR8018109.1"/>
    </source>
</evidence>
<sequence length="600" mass="64479">MTAHSSARLASGARGLEQPTLRRVLPVLLAAVALLLSACAPVIPTDGPVGTTEPDTGEEAAPQIQPQSPGEGADENSIIEGFIQAGVGPQDEFSVAREYLTPELAETWNPAQRTWVYSADPVFFPDGEDSYTVQMEVEAVVDADGIMTPLPEGRSESFEIEVGEHDGEVRIAEAPDFTMIDSVNFNRVYASYTLYFYDPQQQYAVPDQRWFATRTGTASRVAAALLDGPAPYLEPAVSSAFPEGAALEHASVPIDDGQARVELAAGALQGASAEQQQLMIHQMDLALTQLNDVSSVEMTVGQQVLEVDEDLEPLDVIDEPVVTAPQVGILDDQLGRLDGYHELSIPNLPDISALEPQHPAVPEAEDDVFAFLDGEAERLFHVRPDQEPEEMLSGESLTRPSMDNFGWTWVASANDDGAAVHALPYGEDAEDSEDAGDAEDSAVELSVDWLDGVGISSLRVSQDGARVAIVLEEGDERSLHVAGIIRDASGVPYGIGSPIRLPVTTDIEEARWISADELVVWASSEEDSQKIERVSFSGTTQAVGPVLLGLQNVSVGEGTSIGGNQRQLFAETVEDPVQVLPGQLWSTENDVEMRDYSYPG</sequence>
<dbReference type="Pfam" id="PF10646">
    <property type="entry name" value="Germane"/>
    <property type="match status" value="1"/>
</dbReference>
<name>A0ABU2DNN3_9MICC</name>
<organism evidence="3 4">
    <name type="scientific">Nesterenkonia aerolata</name>
    <dbReference type="NCBI Taxonomy" id="3074079"/>
    <lineage>
        <taxon>Bacteria</taxon>
        <taxon>Bacillati</taxon>
        <taxon>Actinomycetota</taxon>
        <taxon>Actinomycetes</taxon>
        <taxon>Micrococcales</taxon>
        <taxon>Micrococcaceae</taxon>
        <taxon>Nesterenkonia</taxon>
    </lineage>
</organism>
<dbReference type="SMART" id="SM00909">
    <property type="entry name" value="Germane"/>
    <property type="match status" value="1"/>
</dbReference>
<gene>
    <name evidence="3" type="ORF">RIL96_00820</name>
</gene>
<feature type="domain" description="GerMN" evidence="2">
    <location>
        <begin position="218"/>
        <end position="309"/>
    </location>
</feature>
<dbReference type="EMBL" id="JAVKGR010000001">
    <property type="protein sequence ID" value="MDR8018109.1"/>
    <property type="molecule type" value="Genomic_DNA"/>
</dbReference>
<keyword evidence="4" id="KW-1185">Reference proteome</keyword>
<comment type="caution">
    <text evidence="3">The sequence shown here is derived from an EMBL/GenBank/DDBJ whole genome shotgun (WGS) entry which is preliminary data.</text>
</comment>
<dbReference type="InterPro" id="IPR018910">
    <property type="entry name" value="LpqB_C"/>
</dbReference>
<dbReference type="Pfam" id="PF25976">
    <property type="entry name" value="LpqB_N"/>
    <property type="match status" value="1"/>
</dbReference>
<dbReference type="InterPro" id="IPR059026">
    <property type="entry name" value="LpqB_N"/>
</dbReference>
<dbReference type="InterPro" id="IPR019606">
    <property type="entry name" value="GerMN"/>
</dbReference>
<dbReference type="Proteomes" id="UP001251870">
    <property type="component" value="Unassembled WGS sequence"/>
</dbReference>
<evidence type="ECO:0000259" key="2">
    <source>
        <dbReference type="SMART" id="SM00909"/>
    </source>
</evidence>